<keyword evidence="6" id="KW-1185">Reference proteome</keyword>
<dbReference type="Pfam" id="PF00583">
    <property type="entry name" value="Acetyltransf_1"/>
    <property type="match status" value="1"/>
</dbReference>
<keyword evidence="2" id="KW-0012">Acyltransferase</keyword>
<feature type="compositionally biased region" description="Low complexity" evidence="3">
    <location>
        <begin position="10"/>
        <end position="32"/>
    </location>
</feature>
<dbReference type="PANTHER" id="PTHR43877">
    <property type="entry name" value="AMINOALKYLPHOSPHONATE N-ACETYLTRANSFERASE-RELATED-RELATED"/>
    <property type="match status" value="1"/>
</dbReference>
<organism evidence="5 6">
    <name type="scientific">Streptomyces tsukubensis (strain DSM 42081 / NBRC 108919 / NRRL 18488 / 9993)</name>
    <dbReference type="NCBI Taxonomy" id="1114943"/>
    <lineage>
        <taxon>Bacteria</taxon>
        <taxon>Bacillati</taxon>
        <taxon>Actinomycetota</taxon>
        <taxon>Actinomycetes</taxon>
        <taxon>Kitasatosporales</taxon>
        <taxon>Streptomycetaceae</taxon>
        <taxon>Streptomyces</taxon>
    </lineage>
</organism>
<dbReference type="SUPFAM" id="SSF55729">
    <property type="entry name" value="Acyl-CoA N-acyltransferases (Nat)"/>
    <property type="match status" value="2"/>
</dbReference>
<evidence type="ECO:0000256" key="3">
    <source>
        <dbReference type="SAM" id="MobiDB-lite"/>
    </source>
</evidence>
<dbReference type="EMBL" id="CP029159">
    <property type="protein sequence ID" value="QKM67665.1"/>
    <property type="molecule type" value="Genomic_DNA"/>
</dbReference>
<dbReference type="Proteomes" id="UP000005940">
    <property type="component" value="Chromosome"/>
</dbReference>
<dbReference type="AlphaFoldDB" id="I2N5L8"/>
<feature type="domain" description="N-acetyltransferase" evidence="4">
    <location>
        <begin position="193"/>
        <end position="342"/>
    </location>
</feature>
<dbReference type="PROSITE" id="PS51186">
    <property type="entry name" value="GNAT"/>
    <property type="match status" value="2"/>
</dbReference>
<accession>I2N5L8</accession>
<reference evidence="5 6" key="1">
    <citation type="journal article" date="2012" name="J. Bacteriol.">
        <title>Draft genome of Streptomyces tsukubaensis NRRL 18488, the producer of the clinically important immunosuppressant tacrolimus (FK506).</title>
        <authorList>
            <person name="Barreiro C."/>
            <person name="Prieto C."/>
            <person name="Sola-Landa A."/>
            <person name="Solera E."/>
            <person name="Martinez-Castro M."/>
            <person name="Perez-Redondo R."/>
            <person name="Garcia-Estrada C."/>
            <person name="Aparicio J.F."/>
            <person name="Fernandez-Martinez L.T."/>
            <person name="Santos-Aberturas J."/>
            <person name="Salehi-Najafabadi Z."/>
            <person name="Rodriguez-Garcia A."/>
            <person name="Tauch A."/>
            <person name="Martin J.F."/>
        </authorList>
    </citation>
    <scope>NUCLEOTIDE SEQUENCE [LARGE SCALE GENOMIC DNA]</scope>
    <source>
        <strain evidence="6">DSM 42081 / NBRC 108919 / NRRL 18488 / 9993</strain>
    </source>
</reference>
<sequence length="354" mass="37954">MTTSPASPDSPNSLASQASQASQASPSAPDSSLVVRPAVPADAEAICALLNAVDVIEVGKPETDLVSVRADLSHPEADLPNNSWLGYRDGEPVVYGLLWDDSGAERIDIDQYVLPEHQDAAAAVLALQEERARAKAAENGAERAVLHLHLNTAPTLDTALLVRRGWSTVRRYHAMVRPLDPAADTVPVPPPGVTLRDCRDEADRRIAHALLQETFADHYDHQDRSYEKWLADLGELVDWELVWIASVDGEGDAAAMLTGNHREAYGWISSLGVRKQARGRGLGGYLLRHAFGVYAGLGRNALGLGVDTDNVTKALGLYEAHGMDLHFAVDTWEAVLPVAPVTPPRQDAGAAAVG</sequence>
<dbReference type="Gene3D" id="3.40.630.30">
    <property type="match status" value="1"/>
</dbReference>
<evidence type="ECO:0000256" key="2">
    <source>
        <dbReference type="ARBA" id="ARBA00023315"/>
    </source>
</evidence>
<dbReference type="InterPro" id="IPR000182">
    <property type="entry name" value="GNAT_dom"/>
</dbReference>
<dbReference type="CDD" id="cd04301">
    <property type="entry name" value="NAT_SF"/>
    <property type="match status" value="1"/>
</dbReference>
<dbReference type="InterPro" id="IPR016181">
    <property type="entry name" value="Acyl_CoA_acyltransferase"/>
</dbReference>
<protein>
    <submittedName>
        <fullName evidence="5">GNAT family N-acetyltransferase</fullName>
    </submittedName>
</protein>
<evidence type="ECO:0000313" key="6">
    <source>
        <dbReference type="Proteomes" id="UP000005940"/>
    </source>
</evidence>
<gene>
    <name evidence="5" type="ORF">STSU_011335</name>
</gene>
<proteinExistence type="predicted"/>
<dbReference type="InterPro" id="IPR050832">
    <property type="entry name" value="Bact_Acetyltransf"/>
</dbReference>
<feature type="region of interest" description="Disordered" evidence="3">
    <location>
        <begin position="1"/>
        <end position="33"/>
    </location>
</feature>
<keyword evidence="1" id="KW-0808">Transferase</keyword>
<evidence type="ECO:0000259" key="4">
    <source>
        <dbReference type="PROSITE" id="PS51186"/>
    </source>
</evidence>
<dbReference type="RefSeq" id="WP_006346823.1">
    <property type="nucleotide sequence ID" value="NZ_CP029159.1"/>
</dbReference>
<evidence type="ECO:0000256" key="1">
    <source>
        <dbReference type="ARBA" id="ARBA00022679"/>
    </source>
</evidence>
<dbReference type="GO" id="GO:0016747">
    <property type="term" value="F:acyltransferase activity, transferring groups other than amino-acyl groups"/>
    <property type="evidence" value="ECO:0007669"/>
    <property type="project" value="InterPro"/>
</dbReference>
<name>I2N5L8_STRT9</name>
<evidence type="ECO:0000313" key="5">
    <source>
        <dbReference type="EMBL" id="QKM67665.1"/>
    </source>
</evidence>
<dbReference type="PANTHER" id="PTHR43877:SF2">
    <property type="entry name" value="AMINOALKYLPHOSPHONATE N-ACETYLTRANSFERASE-RELATED"/>
    <property type="match status" value="1"/>
</dbReference>
<feature type="domain" description="N-acetyltransferase" evidence="4">
    <location>
        <begin position="33"/>
        <end position="180"/>
    </location>
</feature>